<gene>
    <name evidence="2" type="ORF">Nepgr_002716</name>
</gene>
<name>A0AAD3PA93_NEPGR</name>
<protein>
    <recommendedName>
        <fullName evidence="4">Secreted protein</fullName>
    </recommendedName>
</protein>
<dbReference type="Proteomes" id="UP001279734">
    <property type="component" value="Unassembled WGS sequence"/>
</dbReference>
<evidence type="ECO:0000313" key="2">
    <source>
        <dbReference type="EMBL" id="GMH00877.1"/>
    </source>
</evidence>
<evidence type="ECO:0000256" key="1">
    <source>
        <dbReference type="SAM" id="SignalP"/>
    </source>
</evidence>
<sequence length="102" mass="11285">MWPVKSAELLFCGLLDAVMQNVVFLGAEVVMPKEPVLGLLGAMVIPEHPRSWPEQSNPHSPLWLISVEVGGYQRLVGSNCMCPQSVRLCFVKFFFVDCCCSA</sequence>
<accession>A0AAD3PA93</accession>
<feature type="chain" id="PRO_5041973900" description="Secreted protein" evidence="1">
    <location>
        <begin position="21"/>
        <end position="102"/>
    </location>
</feature>
<keyword evidence="3" id="KW-1185">Reference proteome</keyword>
<proteinExistence type="predicted"/>
<evidence type="ECO:0000313" key="3">
    <source>
        <dbReference type="Proteomes" id="UP001279734"/>
    </source>
</evidence>
<dbReference type="AlphaFoldDB" id="A0AAD3PA93"/>
<organism evidence="2 3">
    <name type="scientific">Nepenthes gracilis</name>
    <name type="common">Slender pitcher plant</name>
    <dbReference type="NCBI Taxonomy" id="150966"/>
    <lineage>
        <taxon>Eukaryota</taxon>
        <taxon>Viridiplantae</taxon>
        <taxon>Streptophyta</taxon>
        <taxon>Embryophyta</taxon>
        <taxon>Tracheophyta</taxon>
        <taxon>Spermatophyta</taxon>
        <taxon>Magnoliopsida</taxon>
        <taxon>eudicotyledons</taxon>
        <taxon>Gunneridae</taxon>
        <taxon>Pentapetalae</taxon>
        <taxon>Caryophyllales</taxon>
        <taxon>Nepenthaceae</taxon>
        <taxon>Nepenthes</taxon>
    </lineage>
</organism>
<comment type="caution">
    <text evidence="2">The sequence shown here is derived from an EMBL/GenBank/DDBJ whole genome shotgun (WGS) entry which is preliminary data.</text>
</comment>
<reference evidence="2" key="1">
    <citation type="submission" date="2023-05" db="EMBL/GenBank/DDBJ databases">
        <title>Nepenthes gracilis genome sequencing.</title>
        <authorList>
            <person name="Fukushima K."/>
        </authorList>
    </citation>
    <scope>NUCLEOTIDE SEQUENCE</scope>
    <source>
        <strain evidence="2">SING2019-196</strain>
    </source>
</reference>
<feature type="signal peptide" evidence="1">
    <location>
        <begin position="1"/>
        <end position="20"/>
    </location>
</feature>
<evidence type="ECO:0008006" key="4">
    <source>
        <dbReference type="Google" id="ProtNLM"/>
    </source>
</evidence>
<dbReference type="EMBL" id="BSYO01000002">
    <property type="protein sequence ID" value="GMH00877.1"/>
    <property type="molecule type" value="Genomic_DNA"/>
</dbReference>
<keyword evidence="1" id="KW-0732">Signal</keyword>